<evidence type="ECO:0000256" key="4">
    <source>
        <dbReference type="ARBA" id="ARBA00023242"/>
    </source>
</evidence>
<dbReference type="Pfam" id="PF14500">
    <property type="entry name" value="MMS19_N"/>
    <property type="match status" value="1"/>
</dbReference>
<evidence type="ECO:0000313" key="9">
    <source>
        <dbReference type="Proteomes" id="UP000664169"/>
    </source>
</evidence>
<feature type="domain" description="MMS19 C-terminal" evidence="6">
    <location>
        <begin position="561"/>
        <end position="973"/>
    </location>
</feature>
<dbReference type="GO" id="GO:0097361">
    <property type="term" value="C:cytosolic [4Fe-4S] assembly targeting complex"/>
    <property type="evidence" value="ECO:0007669"/>
    <property type="project" value="UniProtKB-UniRule"/>
</dbReference>
<dbReference type="InterPro" id="IPR016024">
    <property type="entry name" value="ARM-type_fold"/>
</dbReference>
<evidence type="ECO:0000259" key="7">
    <source>
        <dbReference type="Pfam" id="PF14500"/>
    </source>
</evidence>
<evidence type="ECO:0000256" key="3">
    <source>
        <dbReference type="ARBA" id="ARBA00022737"/>
    </source>
</evidence>
<protein>
    <recommendedName>
        <fullName evidence="5">MMS19 nucleotide excision repair protein</fullName>
    </recommendedName>
</protein>
<reference evidence="8" key="1">
    <citation type="submission" date="2021-03" db="EMBL/GenBank/DDBJ databases">
        <authorList>
            <person name="Tagirdzhanova G."/>
        </authorList>
    </citation>
    <scope>NUCLEOTIDE SEQUENCE</scope>
</reference>
<comment type="caution">
    <text evidence="8">The sequence shown here is derived from an EMBL/GenBank/DDBJ whole genome shotgun (WGS) entry which is preliminary data.</text>
</comment>
<dbReference type="GO" id="GO:0006281">
    <property type="term" value="P:DNA repair"/>
    <property type="evidence" value="ECO:0007669"/>
    <property type="project" value="UniProtKB-UniRule"/>
</dbReference>
<dbReference type="InterPro" id="IPR024687">
    <property type="entry name" value="MMS19_C"/>
</dbReference>
<dbReference type="EMBL" id="CAJPDQ010000018">
    <property type="protein sequence ID" value="CAF9922553.1"/>
    <property type="molecule type" value="Genomic_DNA"/>
</dbReference>
<keyword evidence="3" id="KW-0677">Repeat</keyword>
<evidence type="ECO:0000259" key="6">
    <source>
        <dbReference type="Pfam" id="PF12460"/>
    </source>
</evidence>
<dbReference type="PANTHER" id="PTHR12891">
    <property type="entry name" value="DNA REPAIR/TRANSCRIPTION PROTEIN MET18/MMS19"/>
    <property type="match status" value="1"/>
</dbReference>
<keyword evidence="5" id="KW-0227">DNA damage</keyword>
<dbReference type="InterPro" id="IPR039920">
    <property type="entry name" value="MMS19"/>
</dbReference>
<dbReference type="GO" id="GO:0005634">
    <property type="term" value="C:nucleus"/>
    <property type="evidence" value="ECO:0007669"/>
    <property type="project" value="UniProtKB-SubCell"/>
</dbReference>
<evidence type="ECO:0000256" key="2">
    <source>
        <dbReference type="ARBA" id="ARBA00009340"/>
    </source>
</evidence>
<keyword evidence="5" id="KW-0234">DNA repair</keyword>
<feature type="domain" description="MMS19 N-terminal" evidence="7">
    <location>
        <begin position="56"/>
        <end position="313"/>
    </location>
</feature>
<gene>
    <name evidence="8" type="ORF">GOMPHAMPRED_002608</name>
</gene>
<accession>A0A8H3IKT3</accession>
<dbReference type="GO" id="GO:0051604">
    <property type="term" value="P:protein maturation"/>
    <property type="evidence" value="ECO:0007669"/>
    <property type="project" value="UniProtKB-UniRule"/>
</dbReference>
<dbReference type="Proteomes" id="UP000664169">
    <property type="component" value="Unassembled WGS sequence"/>
</dbReference>
<evidence type="ECO:0000256" key="5">
    <source>
        <dbReference type="RuleBase" id="RU367072"/>
    </source>
</evidence>
<keyword evidence="9" id="KW-1185">Reference proteome</keyword>
<evidence type="ECO:0000313" key="8">
    <source>
        <dbReference type="EMBL" id="CAF9922553.1"/>
    </source>
</evidence>
<dbReference type="GO" id="GO:0016226">
    <property type="term" value="P:iron-sulfur cluster assembly"/>
    <property type="evidence" value="ECO:0007669"/>
    <property type="project" value="UniProtKB-UniRule"/>
</dbReference>
<dbReference type="InterPro" id="IPR029240">
    <property type="entry name" value="MMS19_N"/>
</dbReference>
<name>A0A8H3IKT3_9LECA</name>
<comment type="subcellular location">
    <subcellularLocation>
        <location evidence="1 5">Nucleus</location>
    </subcellularLocation>
</comment>
<proteinExistence type="inferred from homology"/>
<sequence>MAMEGVIPAEQQVFDPVSQARNYMHTDENQKDSAEQLARETASQLEEKNITLIAVIESIGEYMRDEDNTIRSKSLGYLAGILEHLPSKTLSRQQVDVICTFLVQRIEDGGAVEGLLALQSSFRFSGDMAITTTRAILENLQDIQTKPQRQRHSIIRLVHDLLGNHRNAIKTMGTVFLVGVIDLFGGEKDPRNLMLVFSVVYVVAMEWDLENHVESLFDSIFCYYPITFRPPPNDPYRITAQDLKLRLRQCIAASSRFGEYAFPQLLEKLDSGSPNIKRDVFDTLMACIETYGARVLAEHSNNLWESLKYEVFHAQEEDLADEALKIVQANAARLCTELATDDNGISFVKQYLDMISKECLEKLREPQHKQAKYASMILAALAVSDHRALDEITKAIFPSLLSLYQGAETIESRRSFLECFLIILGAAVDVFRAQPRSRTDHIPLEKFKDTLLQRFSQALMGTAPEEMSYRILALSCLAKLSNIPSILSDEEVGLAVQYFNEIVLTEDADGRPDLVSKAIDTLLELSESRSQILLNITVPRLLAGLPDAGSTDTKRYQRGISILARLSTKHNLSDTVIRRLFGRLDAALINTATPQYCEALLAALAYAIKSQLPMQAHVGENYVQKATDLIKRSGEVAKAGVSDPLTNMGVLRALGRLVCLIIQTASDSTRANFNNEVYTLFTNEFIITDDKYSTVIKQQTIILSTYFLAAINDKPGSPLRYAADHRPILEDLVAITIASKEPGIQFAFLQHITLLVNKFADQSGLLVAWNICKNIGLADSRNATNPDAVKVLMFLAKAQILRMSNTKALLDHLLGLLEMEDCGALVATGFEILLSQDEVLTKQNGAKIRLLSGQVVFTHTLAHITKAFTGAAPGVRPRYLIALGGILKHIDRQLVLSHMKELNPLLLQSLIVPETALKGAVISVLAIAISENPLSVEEHLSSIIAQLLQIAMNKATNEALLRLQAVRCLSMIPGKFKEFVLIPHTKTVDRDVVKVLDDPRRDVRKAAVDCRTAWLALDEPDEDD</sequence>
<comment type="similarity">
    <text evidence="2 5">Belongs to the MET18/MMS19 family.</text>
</comment>
<keyword evidence="4 5" id="KW-0539">Nucleus</keyword>
<organism evidence="8 9">
    <name type="scientific">Gomphillus americanus</name>
    <dbReference type="NCBI Taxonomy" id="1940652"/>
    <lineage>
        <taxon>Eukaryota</taxon>
        <taxon>Fungi</taxon>
        <taxon>Dikarya</taxon>
        <taxon>Ascomycota</taxon>
        <taxon>Pezizomycotina</taxon>
        <taxon>Lecanoromycetes</taxon>
        <taxon>OSLEUM clade</taxon>
        <taxon>Ostropomycetidae</taxon>
        <taxon>Ostropales</taxon>
        <taxon>Graphidaceae</taxon>
        <taxon>Gomphilloideae</taxon>
        <taxon>Gomphillus</taxon>
    </lineage>
</organism>
<dbReference type="Pfam" id="PF12460">
    <property type="entry name" value="MMS19_C"/>
    <property type="match status" value="1"/>
</dbReference>
<dbReference type="PANTHER" id="PTHR12891:SF0">
    <property type="entry name" value="MMS19 NUCLEOTIDE EXCISION REPAIR PROTEIN HOMOLOG"/>
    <property type="match status" value="1"/>
</dbReference>
<dbReference type="Gene3D" id="1.25.10.10">
    <property type="entry name" value="Leucine-rich Repeat Variant"/>
    <property type="match status" value="2"/>
</dbReference>
<comment type="function">
    <text evidence="5">Key component of the cytosolic iron-sulfur protein assembly (CIA) complex, a multiprotein complex that mediates the incorporation of iron-sulfur cluster into apoproteins specifically involved in DNA metabolism and genomic integrity. In the CIA complex, MMS19 acts as an adapter between early-acting CIA components and a subset of cellular target iron-sulfur proteins.</text>
</comment>
<dbReference type="InterPro" id="IPR011989">
    <property type="entry name" value="ARM-like"/>
</dbReference>
<evidence type="ECO:0000256" key="1">
    <source>
        <dbReference type="ARBA" id="ARBA00004123"/>
    </source>
</evidence>
<dbReference type="OrthoDB" id="342900at2759"/>
<dbReference type="AlphaFoldDB" id="A0A8H3IKT3"/>
<dbReference type="SUPFAM" id="SSF48371">
    <property type="entry name" value="ARM repeat"/>
    <property type="match status" value="2"/>
</dbReference>